<dbReference type="InterPro" id="IPR027417">
    <property type="entry name" value="P-loop_NTPase"/>
</dbReference>
<dbReference type="Pfam" id="PF16326">
    <property type="entry name" value="ABC_tran_CTD"/>
    <property type="match status" value="1"/>
</dbReference>
<reference evidence="6 7" key="1">
    <citation type="submission" date="2018-06" db="EMBL/GenBank/DDBJ databases">
        <title>Lujinxingia sediminis gen. nov. sp. nov., a new facultative anaerobic member of the class Deltaproteobacteria, and proposal of Lujinxingaceae fam. nov.</title>
        <authorList>
            <person name="Guo L.-Y."/>
            <person name="Li C.-M."/>
            <person name="Wang S."/>
            <person name="Du Z.-J."/>
        </authorList>
    </citation>
    <scope>NUCLEOTIDE SEQUENCE [LARGE SCALE GENOMIC DNA]</scope>
    <source>
        <strain evidence="6 7">FA350</strain>
    </source>
</reference>
<dbReference type="PANTHER" id="PTHR19211:SF14">
    <property type="entry name" value="ATP-BINDING CASSETTE SUB-FAMILY F MEMBER 1"/>
    <property type="match status" value="1"/>
</dbReference>
<keyword evidence="1" id="KW-0677">Repeat</keyword>
<dbReference type="RefSeq" id="WP_111333676.1">
    <property type="nucleotide sequence ID" value="NZ_CP030032.1"/>
</dbReference>
<dbReference type="Pfam" id="PF00005">
    <property type="entry name" value="ABC_tran"/>
    <property type="match status" value="2"/>
</dbReference>
<dbReference type="Gene3D" id="3.40.50.300">
    <property type="entry name" value="P-loop containing nucleotide triphosphate hydrolases"/>
    <property type="match status" value="2"/>
</dbReference>
<dbReference type="InterPro" id="IPR037118">
    <property type="entry name" value="Val-tRNA_synth_C_sf"/>
</dbReference>
<dbReference type="FunFam" id="3.40.50.300:FF:000011">
    <property type="entry name" value="Putative ABC transporter ATP-binding component"/>
    <property type="match status" value="1"/>
</dbReference>
<keyword evidence="3 6" id="KW-0067">ATP-binding</keyword>
<evidence type="ECO:0000256" key="3">
    <source>
        <dbReference type="ARBA" id="ARBA00022840"/>
    </source>
</evidence>
<dbReference type="InterPro" id="IPR017871">
    <property type="entry name" value="ABC_transporter-like_CS"/>
</dbReference>
<protein>
    <submittedName>
        <fullName evidence="6">ABC transporter ATP-binding protein</fullName>
    </submittedName>
</protein>
<feature type="coiled-coil region" evidence="4">
    <location>
        <begin position="85"/>
        <end position="112"/>
    </location>
</feature>
<dbReference type="OrthoDB" id="9762369at2"/>
<keyword evidence="2" id="KW-0547">Nucleotide-binding</keyword>
<dbReference type="CDD" id="cd03221">
    <property type="entry name" value="ABCF_EF-3"/>
    <property type="match status" value="2"/>
</dbReference>
<dbReference type="KEGG" id="bsed:DN745_08055"/>
<dbReference type="PROSITE" id="PS00211">
    <property type="entry name" value="ABC_TRANSPORTER_1"/>
    <property type="match status" value="2"/>
</dbReference>
<dbReference type="Gene3D" id="1.10.287.380">
    <property type="entry name" value="Valyl-tRNA synthetase, C-terminal domain"/>
    <property type="match status" value="1"/>
</dbReference>
<dbReference type="EMBL" id="CP030032">
    <property type="protein sequence ID" value="AWV89292.1"/>
    <property type="molecule type" value="Genomic_DNA"/>
</dbReference>
<feature type="compositionally biased region" description="Basic and acidic residues" evidence="5">
    <location>
        <begin position="559"/>
        <end position="576"/>
    </location>
</feature>
<dbReference type="GO" id="GO:0003677">
    <property type="term" value="F:DNA binding"/>
    <property type="evidence" value="ECO:0007669"/>
    <property type="project" value="InterPro"/>
</dbReference>
<dbReference type="PANTHER" id="PTHR19211">
    <property type="entry name" value="ATP-BINDING TRANSPORT PROTEIN-RELATED"/>
    <property type="match status" value="1"/>
</dbReference>
<sequence length="662" mass="74380">MIQLDSVSKSYGGDPLFEGLNWKLPDNNIIGLVGANGVGKSTLFRIICGEEIPDDGRVVIPRHVRVGHLPQEVTESHEGSVVDVIVDGARELLALEERMNALQAKLVDATGEEAEQLSVLYGEVQDQFERGGGYSIRAKARQIAGGLGFSAEAAERSLSEFSGGWRMRALVGRLLLEAPEVMLLDEPTNHLDLESMEWLENYLKNYSGTVVIISHDRYFLNRLTDQIAELANSTVRTFTGTYDDYLLQRDELRERLQAERDEQEREIARIEDFVERFRYKATKSAQVQSRIKMLEKIELVQVPPDTNATIHFDFPQPPRVGKKVAALEGVKKAYEDNVVFEGLDFQVFRHDKIALVGPNGAGKSTMLKLLAGEIAADEGRVEYGSKVEFNYFAQHSVDQLDLNRTVFAEMEASASPDAFPRIRSVLGAFKFGDNDVDKVISVLSGGEKSRLALAKMLLEPAGLLLLDEPTNHLDIASRQMLERALIRFQGSFCVVSHDRYFLNEVVTKVVHIEDGTLTEYDGDYDYYRWKHSQDFGDSTADDTKSASAPAPSAAGAQLSHKEIRQRSAELRRERDTETRALRKKLKEVERKIEETEARHAELEQELADPAIYDDAERLTRTNIAYQQAADETEALMEMWEELGSELDAIDTRYAALEAELNQ</sequence>
<evidence type="ECO:0000256" key="5">
    <source>
        <dbReference type="SAM" id="MobiDB-lite"/>
    </source>
</evidence>
<evidence type="ECO:0000256" key="2">
    <source>
        <dbReference type="ARBA" id="ARBA00022741"/>
    </source>
</evidence>
<organism evidence="6 7">
    <name type="scientific">Bradymonas sediminis</name>
    <dbReference type="NCBI Taxonomy" id="1548548"/>
    <lineage>
        <taxon>Bacteria</taxon>
        <taxon>Deltaproteobacteria</taxon>
        <taxon>Bradymonadales</taxon>
        <taxon>Bradymonadaceae</taxon>
        <taxon>Bradymonas</taxon>
    </lineage>
</organism>
<keyword evidence="4" id="KW-0175">Coiled coil</keyword>
<proteinExistence type="predicted"/>
<evidence type="ECO:0000313" key="7">
    <source>
        <dbReference type="Proteomes" id="UP000249799"/>
    </source>
</evidence>
<dbReference type="InterPro" id="IPR032524">
    <property type="entry name" value="ABC_tran_C"/>
</dbReference>
<evidence type="ECO:0000256" key="1">
    <source>
        <dbReference type="ARBA" id="ARBA00022737"/>
    </source>
</evidence>
<dbReference type="SUPFAM" id="SSF52540">
    <property type="entry name" value="P-loop containing nucleoside triphosphate hydrolases"/>
    <property type="match status" value="2"/>
</dbReference>
<evidence type="ECO:0000313" key="6">
    <source>
        <dbReference type="EMBL" id="AWV89292.1"/>
    </source>
</evidence>
<dbReference type="NCBIfam" id="NF000355">
    <property type="entry name" value="ribo_prot_ABC_F"/>
    <property type="match status" value="1"/>
</dbReference>
<dbReference type="InterPro" id="IPR050611">
    <property type="entry name" value="ABCF"/>
</dbReference>
<dbReference type="SMART" id="SM00382">
    <property type="entry name" value="AAA"/>
    <property type="match status" value="2"/>
</dbReference>
<dbReference type="AlphaFoldDB" id="A0A2Z4FK12"/>
<evidence type="ECO:0000256" key="4">
    <source>
        <dbReference type="SAM" id="Coils"/>
    </source>
</evidence>
<dbReference type="PROSITE" id="PS50893">
    <property type="entry name" value="ABC_TRANSPORTER_2"/>
    <property type="match status" value="2"/>
</dbReference>
<dbReference type="Pfam" id="PF12848">
    <property type="entry name" value="ABC_tran_Xtn"/>
    <property type="match status" value="1"/>
</dbReference>
<dbReference type="InterPro" id="IPR032781">
    <property type="entry name" value="ABC_tran_Xtn"/>
</dbReference>
<dbReference type="FunFam" id="3.40.50.300:FF:000309">
    <property type="entry name" value="ABC transporter ATP-binding protein"/>
    <property type="match status" value="1"/>
</dbReference>
<accession>A0A2Z4FK12</accession>
<gene>
    <name evidence="6" type="ORF">DN745_08055</name>
</gene>
<dbReference type="InterPro" id="IPR003593">
    <property type="entry name" value="AAA+_ATPase"/>
</dbReference>
<keyword evidence="7" id="KW-1185">Reference proteome</keyword>
<dbReference type="GO" id="GO:0016887">
    <property type="term" value="F:ATP hydrolysis activity"/>
    <property type="evidence" value="ECO:0007669"/>
    <property type="project" value="InterPro"/>
</dbReference>
<dbReference type="Proteomes" id="UP000249799">
    <property type="component" value="Chromosome"/>
</dbReference>
<feature type="coiled-coil region" evidence="4">
    <location>
        <begin position="242"/>
        <end position="273"/>
    </location>
</feature>
<feature type="compositionally biased region" description="Low complexity" evidence="5">
    <location>
        <begin position="545"/>
        <end position="556"/>
    </location>
</feature>
<feature type="region of interest" description="Disordered" evidence="5">
    <location>
        <begin position="537"/>
        <end position="576"/>
    </location>
</feature>
<dbReference type="GO" id="GO:0005524">
    <property type="term" value="F:ATP binding"/>
    <property type="evidence" value="ECO:0007669"/>
    <property type="project" value="UniProtKB-KW"/>
</dbReference>
<dbReference type="InterPro" id="IPR003439">
    <property type="entry name" value="ABC_transporter-like_ATP-bd"/>
</dbReference>
<name>A0A2Z4FK12_9DELT</name>